<dbReference type="Proteomes" id="UP001179181">
    <property type="component" value="Unassembled WGS sequence"/>
</dbReference>
<dbReference type="SUPFAM" id="SSF47384">
    <property type="entry name" value="Homodimeric domain of signal transducing histidine kinase"/>
    <property type="match status" value="1"/>
</dbReference>
<evidence type="ECO:0000259" key="5">
    <source>
        <dbReference type="PROSITE" id="PS50109"/>
    </source>
</evidence>
<evidence type="ECO:0000313" key="7">
    <source>
        <dbReference type="Proteomes" id="UP001179181"/>
    </source>
</evidence>
<name>A0ABX0USD3_9BACT</name>
<feature type="domain" description="Histidine kinase" evidence="5">
    <location>
        <begin position="417"/>
        <end position="658"/>
    </location>
</feature>
<dbReference type="SMART" id="SM00387">
    <property type="entry name" value="HATPase_c"/>
    <property type="match status" value="1"/>
</dbReference>
<dbReference type="PROSITE" id="PS50109">
    <property type="entry name" value="HIS_KIN"/>
    <property type="match status" value="1"/>
</dbReference>
<reference evidence="6 7" key="1">
    <citation type="submission" date="2020-03" db="EMBL/GenBank/DDBJ databases">
        <title>Genomic Encyclopedia of Type Strains, Phase IV (KMG-IV): sequencing the most valuable type-strain genomes for metagenomic binning, comparative biology and taxonomic classification.</title>
        <authorList>
            <person name="Goeker M."/>
        </authorList>
    </citation>
    <scope>NUCLEOTIDE SEQUENCE [LARGE SCALE GENOMIC DNA]</scope>
    <source>
        <strain evidence="6 7">DSM 102865</strain>
    </source>
</reference>
<dbReference type="InterPro" id="IPR036097">
    <property type="entry name" value="HisK_dim/P_sf"/>
</dbReference>
<dbReference type="InterPro" id="IPR005467">
    <property type="entry name" value="His_kinase_dom"/>
</dbReference>
<dbReference type="EC" id="2.7.13.3" evidence="2"/>
<sequence length="658" mass="74272">MKYSLRKTMPHALFTPNFKYLALLIVVIKSAAGFAQPTPFDKKYVDSVIVLLPKMSDSKAKVEQLRLLASMHLMVNPALTIKYAKEGTAIAERIDDPVGEIGCLAQSAFCYAQSGEWVKATNDVNKAIPLCEKYDPAKLIYMNNIMVIVAHTKGENEMALQYSLKALRNPAFGSGPEISNWPTYMQLGRIYYILNRLDSSRYYADIISMYVKKYAKAIPDLARNSYILFGNLAFSSKDYPSAIKNYHLAPDEIGLAKTYQILNEHDSAVFYAKIGLKFNLIQKDPLGIQESSKILAKEYAKSNPKEAMRYLQIYSDSKDSLYNSQKLRQLEQLKLNEQENKFELQKRLTADRNRFMQLSLGGVLAFFLILAIILWRNNRLKHIANQELESTLEKLKTTQAQLIQNEKLASLGELTAGIAHEIQNPLNFVNNFAEVSVELAEELDESVSQGDTKMIQALSHDLRQNMIHIAQNGQRASDIVRSMLEHSRTTTGEAQSTDLNNLAEEYFKLAYHGIRSKDPDFNIEFVTDFDENLGQVKLVPQDIGRVLLNLYSNAFYAVKKKQTELNYAEGDQPPTLWLSTKRLKNSVTLKVRDNGTGIPTEILRKIFQPFFTTKPTGQGTGLGLSLSYDIIAKGYAGEIYVSSEPGIFTEFVICFPVN</sequence>
<evidence type="ECO:0000256" key="4">
    <source>
        <dbReference type="SAM" id="Phobius"/>
    </source>
</evidence>
<proteinExistence type="predicted"/>
<dbReference type="SUPFAM" id="SSF48452">
    <property type="entry name" value="TPR-like"/>
    <property type="match status" value="1"/>
</dbReference>
<dbReference type="InterPro" id="IPR004358">
    <property type="entry name" value="Sig_transdc_His_kin-like_C"/>
</dbReference>
<comment type="catalytic activity">
    <reaction evidence="1">
        <text>ATP + protein L-histidine = ADP + protein N-phospho-L-histidine.</text>
        <dbReference type="EC" id="2.7.13.3"/>
    </reaction>
</comment>
<keyword evidence="4" id="KW-1133">Transmembrane helix</keyword>
<dbReference type="EMBL" id="JAASQJ010000003">
    <property type="protein sequence ID" value="NIJ54550.1"/>
    <property type="molecule type" value="Genomic_DNA"/>
</dbReference>
<dbReference type="CDD" id="cd00082">
    <property type="entry name" value="HisKA"/>
    <property type="match status" value="1"/>
</dbReference>
<organism evidence="6 7">
    <name type="scientific">Dyadobacter arcticus</name>
    <dbReference type="NCBI Taxonomy" id="1078754"/>
    <lineage>
        <taxon>Bacteria</taxon>
        <taxon>Pseudomonadati</taxon>
        <taxon>Bacteroidota</taxon>
        <taxon>Cytophagia</taxon>
        <taxon>Cytophagales</taxon>
        <taxon>Spirosomataceae</taxon>
        <taxon>Dyadobacter</taxon>
    </lineage>
</organism>
<evidence type="ECO:0000256" key="1">
    <source>
        <dbReference type="ARBA" id="ARBA00000085"/>
    </source>
</evidence>
<dbReference type="InterPro" id="IPR011990">
    <property type="entry name" value="TPR-like_helical_dom_sf"/>
</dbReference>
<evidence type="ECO:0000313" key="6">
    <source>
        <dbReference type="EMBL" id="NIJ54550.1"/>
    </source>
</evidence>
<keyword evidence="4" id="KW-0472">Membrane</keyword>
<dbReference type="PANTHER" id="PTHR43065">
    <property type="entry name" value="SENSOR HISTIDINE KINASE"/>
    <property type="match status" value="1"/>
</dbReference>
<dbReference type="PRINTS" id="PR00344">
    <property type="entry name" value="BCTRLSENSOR"/>
</dbReference>
<dbReference type="Pfam" id="PF02518">
    <property type="entry name" value="HATPase_c"/>
    <property type="match status" value="1"/>
</dbReference>
<dbReference type="Gene3D" id="1.25.40.10">
    <property type="entry name" value="Tetratricopeptide repeat domain"/>
    <property type="match status" value="1"/>
</dbReference>
<dbReference type="InterPro" id="IPR003661">
    <property type="entry name" value="HisK_dim/P_dom"/>
</dbReference>
<feature type="transmembrane region" description="Helical" evidence="4">
    <location>
        <begin position="355"/>
        <end position="375"/>
    </location>
</feature>
<evidence type="ECO:0000256" key="3">
    <source>
        <dbReference type="ARBA" id="ARBA00022553"/>
    </source>
</evidence>
<keyword evidence="4" id="KW-0812">Transmembrane</keyword>
<dbReference type="SUPFAM" id="SSF55874">
    <property type="entry name" value="ATPase domain of HSP90 chaperone/DNA topoisomerase II/histidine kinase"/>
    <property type="match status" value="1"/>
</dbReference>
<dbReference type="Gene3D" id="1.10.287.130">
    <property type="match status" value="1"/>
</dbReference>
<dbReference type="PANTHER" id="PTHR43065:SF42">
    <property type="entry name" value="TWO-COMPONENT SENSOR PPRA"/>
    <property type="match status" value="1"/>
</dbReference>
<keyword evidence="6" id="KW-0808">Transferase</keyword>
<keyword evidence="6" id="KW-0418">Kinase</keyword>
<dbReference type="InterPro" id="IPR036890">
    <property type="entry name" value="HATPase_C_sf"/>
</dbReference>
<comment type="caution">
    <text evidence="6">The sequence shown here is derived from an EMBL/GenBank/DDBJ whole genome shotgun (WGS) entry which is preliminary data.</text>
</comment>
<protein>
    <recommendedName>
        <fullName evidence="2">histidine kinase</fullName>
        <ecNumber evidence="2">2.7.13.3</ecNumber>
    </recommendedName>
</protein>
<accession>A0ABX0USD3</accession>
<dbReference type="InterPro" id="IPR003594">
    <property type="entry name" value="HATPase_dom"/>
</dbReference>
<dbReference type="GO" id="GO:0016301">
    <property type="term" value="F:kinase activity"/>
    <property type="evidence" value="ECO:0007669"/>
    <property type="project" value="UniProtKB-KW"/>
</dbReference>
<keyword evidence="7" id="KW-1185">Reference proteome</keyword>
<gene>
    <name evidence="6" type="ORF">FHS68_003732</name>
</gene>
<dbReference type="Gene3D" id="3.30.565.10">
    <property type="entry name" value="Histidine kinase-like ATPase, C-terminal domain"/>
    <property type="match status" value="1"/>
</dbReference>
<dbReference type="RefSeq" id="WP_310588596.1">
    <property type="nucleotide sequence ID" value="NZ_JAASQJ010000003.1"/>
</dbReference>
<evidence type="ECO:0000256" key="2">
    <source>
        <dbReference type="ARBA" id="ARBA00012438"/>
    </source>
</evidence>
<keyword evidence="3" id="KW-0597">Phosphoprotein</keyword>